<comment type="subcellular location">
    <subcellularLocation>
        <location evidence="1">Nucleus</location>
    </subcellularLocation>
</comment>
<evidence type="ECO:0000313" key="9">
    <source>
        <dbReference type="Proteomes" id="UP000245464"/>
    </source>
</evidence>
<organism evidence="8 9">
    <name type="scientific">Pyrenophora tritici-repentis</name>
    <dbReference type="NCBI Taxonomy" id="45151"/>
    <lineage>
        <taxon>Eukaryota</taxon>
        <taxon>Fungi</taxon>
        <taxon>Dikarya</taxon>
        <taxon>Ascomycota</taxon>
        <taxon>Pezizomycotina</taxon>
        <taxon>Dothideomycetes</taxon>
        <taxon>Pleosporomycetidae</taxon>
        <taxon>Pleosporales</taxon>
        <taxon>Pleosporineae</taxon>
        <taxon>Pleosporaceae</taxon>
        <taxon>Pyrenophora</taxon>
    </lineage>
</organism>
<evidence type="ECO:0000259" key="7">
    <source>
        <dbReference type="Pfam" id="PF05699"/>
    </source>
</evidence>
<name>A0A834S430_9PLEO</name>
<keyword evidence="2" id="KW-0479">Metal-binding</keyword>
<comment type="caution">
    <text evidence="8">The sequence shown here is derived from an EMBL/GenBank/DDBJ whole genome shotgun (WGS) entry which is preliminary data.</text>
</comment>
<evidence type="ECO:0000313" key="8">
    <source>
        <dbReference type="EMBL" id="KAF7575116.1"/>
    </source>
</evidence>
<dbReference type="PANTHER" id="PTHR46481">
    <property type="entry name" value="ZINC FINGER BED DOMAIN-CONTAINING PROTEIN 4"/>
    <property type="match status" value="1"/>
</dbReference>
<dbReference type="InterPro" id="IPR012337">
    <property type="entry name" value="RNaseH-like_sf"/>
</dbReference>
<dbReference type="KEGG" id="ptrr:90955574"/>
<feature type="compositionally biased region" description="Basic residues" evidence="6">
    <location>
        <begin position="885"/>
        <end position="902"/>
    </location>
</feature>
<dbReference type="InterPro" id="IPR052035">
    <property type="entry name" value="ZnF_BED_domain_contain"/>
</dbReference>
<dbReference type="RefSeq" id="XP_065964401.1">
    <property type="nucleotide sequence ID" value="XM_066105774.1"/>
</dbReference>
<sequence length="938" mass="107315">MDTHSRFGQGHHNDHIILMWAVMTISRFNELFPSLEEANTVFRSIETKAKALRLRYRFDKVAQIFCSNDMDPWAGVPTEEVTKLFLDMDNAANDFYNRTAEGRQILHGDYEGIAYILNEFAMYLFRRNGQEQPDADGEVPIFRAIAQQIAEVLDDTTITSRFEAFNQPMASRLAISQVERNSRGGPKSWIYRHGWAVWHRKYKKNYWLCRYCHQRRKQEACYEADSTTNAGRHLSSNKPGHSHGPNGPVPIASREGNIMGALAKSQVYIMRSKGIEVSQEVANEIAASFSTSRFQDALKDWVVADNQSLRVIETPQFRAMIAAVSPLAEALLWPVANYLREARSLIHVSFDNWTSTGGQYAFTGLCVHYLNSEGKLVDHLLGLPELHGAHTGNNIAAAATTILRLFGVDNARVGYFVLDNASNNDTAVESLAEEFGFIASERRLRCCCHILNLSAQLVIWGKDRSAYENEAAHLEEEEKYMDEWRKYGPVGVLFDVIASICTPQTRQLLERLQCEEAESLGVTPHIRQLVKPVKTRWNSYFNTFVRAAELHGPIDGYIECKLEEHSAATATSRRRKNHRLKDVNYEDLDAPEDHLITNVNLAHCKLAKYYAKFDNAPVYYTATILHPHYKHHLSALWKVPDTHVTARDGVHYRDGWLDNNHRAFLRMWQGRKDSAATSAHTVTPPRKKPRLGISTSRSAFLQSSIEQSTRQLEASLAEDEYEIWKRQPALAEEDWLSLNPLLYWESVAGQFPILSKFAIDVLTIPAAAADCERTFSELGDMLGTRRLHMKPELISALQSLKSWKRLATLEVVRERDKIEEKLQKAQAKKQREEVQLQRQVKLEEKRVERQRLKEIRELERAEKAAERARKVEAQHQKKATQQAQQRKRKASRAPSSKNKRQKRAMEDRARDRVASPPSPPPPKTTSRGRNVNLPQKFR</sequence>
<dbReference type="InterPro" id="IPR008906">
    <property type="entry name" value="HATC_C_dom"/>
</dbReference>
<feature type="domain" description="HAT C-terminal dimerisation" evidence="7">
    <location>
        <begin position="721"/>
        <end position="803"/>
    </location>
</feature>
<evidence type="ECO:0000256" key="6">
    <source>
        <dbReference type="SAM" id="MobiDB-lite"/>
    </source>
</evidence>
<dbReference type="GO" id="GO:0008270">
    <property type="term" value="F:zinc ion binding"/>
    <property type="evidence" value="ECO:0007669"/>
    <property type="project" value="UniProtKB-KW"/>
</dbReference>
<keyword evidence="4" id="KW-0862">Zinc</keyword>
<keyword evidence="3" id="KW-0863">Zinc-finger</keyword>
<reference evidence="8 9" key="1">
    <citation type="journal article" date="2018" name="BMC Genomics">
        <title>Comparative genomics of the wheat fungal pathogen Pyrenophora tritici-repentis reveals chromosomal variations and genome plasticity.</title>
        <authorList>
            <person name="Moolhuijzen P."/>
            <person name="See P.T."/>
            <person name="Hane J.K."/>
            <person name="Shi G."/>
            <person name="Liu Z."/>
            <person name="Oliver R.P."/>
            <person name="Moffat C.S."/>
        </authorList>
    </citation>
    <scope>NUCLEOTIDE SEQUENCE [LARGE SCALE GENOMIC DNA]</scope>
    <source>
        <strain evidence="8">M4</strain>
    </source>
</reference>
<protein>
    <submittedName>
        <fullName evidence="8">Membrane-bound metallopeptidase</fullName>
    </submittedName>
</protein>
<dbReference type="SUPFAM" id="SSF53098">
    <property type="entry name" value="Ribonuclease H-like"/>
    <property type="match status" value="1"/>
</dbReference>
<feature type="compositionally biased region" description="Basic and acidic residues" evidence="6">
    <location>
        <begin position="903"/>
        <end position="913"/>
    </location>
</feature>
<proteinExistence type="predicted"/>
<evidence type="ECO:0000256" key="1">
    <source>
        <dbReference type="ARBA" id="ARBA00004123"/>
    </source>
</evidence>
<gene>
    <name evidence="8" type="ORF">PtrM4_067400</name>
</gene>
<dbReference type="PANTHER" id="PTHR46481:SF10">
    <property type="entry name" value="ZINC FINGER BED DOMAIN-CONTAINING PROTEIN 39"/>
    <property type="match status" value="1"/>
</dbReference>
<keyword evidence="5" id="KW-0539">Nucleus</keyword>
<feature type="compositionally biased region" description="Polar residues" evidence="6">
    <location>
        <begin position="924"/>
        <end position="938"/>
    </location>
</feature>
<evidence type="ECO:0000256" key="4">
    <source>
        <dbReference type="ARBA" id="ARBA00022833"/>
    </source>
</evidence>
<accession>A0A834S430</accession>
<dbReference type="EMBL" id="NQIK02000002">
    <property type="protein sequence ID" value="KAF7575116.1"/>
    <property type="molecule type" value="Genomic_DNA"/>
</dbReference>
<evidence type="ECO:0000256" key="2">
    <source>
        <dbReference type="ARBA" id="ARBA00022723"/>
    </source>
</evidence>
<dbReference type="Proteomes" id="UP000245464">
    <property type="component" value="Chromosome 2"/>
</dbReference>
<dbReference type="Pfam" id="PF05699">
    <property type="entry name" value="Dimer_Tnp_hAT"/>
    <property type="match status" value="1"/>
</dbReference>
<feature type="compositionally biased region" description="Basic and acidic residues" evidence="6">
    <location>
        <begin position="866"/>
        <end position="875"/>
    </location>
</feature>
<dbReference type="GO" id="GO:0005634">
    <property type="term" value="C:nucleus"/>
    <property type="evidence" value="ECO:0007669"/>
    <property type="project" value="UniProtKB-SubCell"/>
</dbReference>
<dbReference type="GeneID" id="90955574"/>
<evidence type="ECO:0000256" key="5">
    <source>
        <dbReference type="ARBA" id="ARBA00023242"/>
    </source>
</evidence>
<dbReference type="AlphaFoldDB" id="A0A834S430"/>
<feature type="region of interest" description="Disordered" evidence="6">
    <location>
        <begin position="866"/>
        <end position="938"/>
    </location>
</feature>
<evidence type="ECO:0000256" key="3">
    <source>
        <dbReference type="ARBA" id="ARBA00022771"/>
    </source>
</evidence>
<dbReference type="GO" id="GO:0046983">
    <property type="term" value="F:protein dimerization activity"/>
    <property type="evidence" value="ECO:0007669"/>
    <property type="project" value="InterPro"/>
</dbReference>